<evidence type="ECO:0000259" key="6">
    <source>
        <dbReference type="Pfam" id="PF21077"/>
    </source>
</evidence>
<sequence>MNSPLVSQHRLTEFLDEFNNYSASKLTGSELEPLQQLAKKFFNHYPLEELVGRRLSDVFGSLYQWWQFIQQYDGQQPKVRLFNPGLAEDGWVCPHTALVVLQKDMPFLVDSIRIELNRRNIAIYTIKSTVLSLVRDANHKLVELIDGDNGEVIQELSGNKIKEAMIVMEVSVHTDQHELAEICQSLHDILAEVECVVDDYQPMRAAALATEQNLNFAKDAPAAANIQQTKAFVHWLTEDKFTFLGYAEYEFKDVAGQKTLCEIPASRLGIFTLRKSTDKASLAVDLFNEGMARFHLVPQVITFSKSSARARVHRNAYSDYVVVKRFNAQGEVIGEVRFLGLYTSAVYLMSPTEIPLIATKVAKVFELTGLDEASHDGKNFRQLLETFPRNELFLSSSTELYETLVGVAQINERSMVRLFMRRDPFGKFINFIIYVPRDYFSTKVRLAIQELIGNAIGSHESQFTTYFSESILARVYLVFKLDSAMPVQVDVATLQAGIVNITRSWEDYLHTALMEAHGEEVSAQLLREYRDAFSAAYQEQYDAPTAVQDIHSIAELSAGNPADNGQVDAQKIALSMYHSLVGEQGAFVQFKIFHRDTTLALSDVIPVLENLGFRVVSESTYGINTSSGTLFWLHDFKLSHQFSSSIDLPALKENFMSAFAAIWHGQADSDAFNALITTAGLAWREVVMLRAYSGYMHQTLFPFSANYMAVALVNQAAITHKLVELFTLKFDPDLVDEKTPERIATLRTDILARLDAVQNLNDDRIIRRFLALIDNTLRTNFYQVDAQGNRKPYLSLKFSPRSLQDIPAPRPLFEIFVYSPRMEGLHLRTSKVARGGLRWSDRLQDYRTEVLGLVKAQQVKNAVIVPSGAKGGFVCKKMPPNANRDQQLQEGIACYQWLIRGLLDLTDNLVDGSICAPKNVVRYDEDDAYLVVAADKGTASFSDIANTISAEYNHWLGDAFASGGSQGYDHKGMGITARGAWISVQRHFREKNIDVQTEPVTVLGIGDMAGDVFGNGMLLSQATMMVAAFNHQHIFIDPNPDPARSFVERQRLFTTPKTTWDDYDKTLISEGGGVFNRNAKSIAISAQMRTRFALDAASLTPTELINALLKAPVDLIWNGGIGTYVKASTETHADVGDKANDSLRVNGEELRCKVFGEGGNLGMTQRGRIEYCLNGGACNTDFIDNAGGVDCSDHEVNIKILLNEIVANGDLTQKQRNQLLVDMTDNVAQLVLHNNTRQTQAISVAQSDALQRSAEYRRFMNALQSEGRLDRKLEFLPSDEQLLERQTHGKSLTRPELAILISYAKAVLKDDLTTANIVDDDYLAKFIETAFPHKIAQLFPLALRNHRLRREIVATQIANDMVNTMGISFAQRLMESTGASAGDVAKAYVIARDIYAMPEFLTALDAAGTAVPAERQLQLINMMMRKIRRAARWFLRNRRSYLHPASEVELFATGMQTINAHLPQLLVGDALAEWQESVQKLRAFGLSDNLVSCVARPADLYSGLSVVEAARIANQDINQLAKIYFALGNYLSLPWFSNQISNLPVDNIWQAMARETYLGDLESQLRSLSVSLIRFVDVRLSLDELIQRWSNQHQLLIARWKTMVNELQAVNGTDFAMVSVALRDLLDLAQASQHCEALDNCPLPE</sequence>
<comment type="caution">
    <text evidence="7">The sequence shown here is derived from an EMBL/GenBank/DDBJ whole genome shotgun (WGS) entry which is preliminary data.</text>
</comment>
<evidence type="ECO:0000313" key="8">
    <source>
        <dbReference type="Proteomes" id="UP001253595"/>
    </source>
</evidence>
<dbReference type="InterPro" id="IPR049062">
    <property type="entry name" value="NAD_Glu_DH_ACT2"/>
</dbReference>
<dbReference type="InterPro" id="IPR046346">
    <property type="entry name" value="Aminoacid_DH-like_N_sf"/>
</dbReference>
<keyword evidence="1 7" id="KW-0560">Oxidoreductase</keyword>
<dbReference type="PIRSF" id="PIRSF036761">
    <property type="entry name" value="GDH_Mll4104"/>
    <property type="match status" value="1"/>
</dbReference>
<dbReference type="InterPro" id="IPR049056">
    <property type="entry name" value="NAD_Glu_DH_HM3"/>
</dbReference>
<dbReference type="Pfam" id="PF21074">
    <property type="entry name" value="GDH_C"/>
    <property type="match status" value="1"/>
</dbReference>
<dbReference type="InterPro" id="IPR007780">
    <property type="entry name" value="NAD_Glu_DH_bac"/>
</dbReference>
<evidence type="ECO:0000259" key="3">
    <source>
        <dbReference type="Pfam" id="PF21074"/>
    </source>
</evidence>
<evidence type="ECO:0000256" key="1">
    <source>
        <dbReference type="ARBA" id="ARBA00023002"/>
    </source>
</evidence>
<evidence type="ECO:0000259" key="4">
    <source>
        <dbReference type="Pfam" id="PF21075"/>
    </source>
</evidence>
<evidence type="ECO:0000259" key="5">
    <source>
        <dbReference type="Pfam" id="PF21076"/>
    </source>
</evidence>
<dbReference type="PANTHER" id="PTHR43403:SF1">
    <property type="entry name" value="NAD-SPECIFIC GLUTAMATE DEHYDROGENASE"/>
    <property type="match status" value="1"/>
</dbReference>
<reference evidence="7 8" key="1">
    <citation type="submission" date="2023-07" db="EMBL/GenBank/DDBJ databases">
        <title>Sorghum-associated microbial communities from plants grown in Nebraska, USA.</title>
        <authorList>
            <person name="Schachtman D."/>
        </authorList>
    </citation>
    <scope>NUCLEOTIDE SEQUENCE [LARGE SCALE GENOMIC DNA]</scope>
    <source>
        <strain evidence="7 8">BE190</strain>
    </source>
</reference>
<dbReference type="Gene3D" id="3.40.50.720">
    <property type="entry name" value="NAD(P)-binding Rossmann-like Domain"/>
    <property type="match status" value="1"/>
</dbReference>
<dbReference type="EC" id="1.4.1.2" evidence="7"/>
<protein>
    <submittedName>
        <fullName evidence="7">Glutamate dehydrogenase</fullName>
        <ecNumber evidence="7">1.4.1.2</ecNumber>
    </submittedName>
</protein>
<dbReference type="Pfam" id="PF21079">
    <property type="entry name" value="GDH_HM2"/>
    <property type="match status" value="1"/>
</dbReference>
<dbReference type="InterPro" id="IPR049064">
    <property type="entry name" value="NAD_Glu_DH_ACT3"/>
</dbReference>
<dbReference type="Pfam" id="PF05088">
    <property type="entry name" value="Bac_GDH_CD"/>
    <property type="match status" value="1"/>
</dbReference>
<dbReference type="SUPFAM" id="SSF53223">
    <property type="entry name" value="Aminoacid dehydrogenase-like, N-terminal domain"/>
    <property type="match status" value="1"/>
</dbReference>
<dbReference type="InterPro" id="IPR048381">
    <property type="entry name" value="GDH_C"/>
</dbReference>
<feature type="domain" description="NAD-glutamate dehydrogenase ACT3" evidence="6">
    <location>
        <begin position="572"/>
        <end position="648"/>
    </location>
</feature>
<dbReference type="RefSeq" id="WP_310069688.1">
    <property type="nucleotide sequence ID" value="NZ_JAVDVX010000002.1"/>
</dbReference>
<dbReference type="PANTHER" id="PTHR43403">
    <property type="entry name" value="NAD-SPECIFIC GLUTAMATE DEHYDROGENASE"/>
    <property type="match status" value="1"/>
</dbReference>
<dbReference type="InterPro" id="IPR049058">
    <property type="entry name" value="NAD_Glu_DH_HM2"/>
</dbReference>
<keyword evidence="8" id="KW-1185">Reference proteome</keyword>
<accession>A0ABU1UV95</accession>
<gene>
    <name evidence="7" type="ORF">J2X05_001081</name>
</gene>
<organism evidence="7 8">
    <name type="scientific">Cellvibrio fibrivorans</name>
    <dbReference type="NCBI Taxonomy" id="126350"/>
    <lineage>
        <taxon>Bacteria</taxon>
        <taxon>Pseudomonadati</taxon>
        <taxon>Pseudomonadota</taxon>
        <taxon>Gammaproteobacteria</taxon>
        <taxon>Cellvibrionales</taxon>
        <taxon>Cellvibrionaceae</taxon>
        <taxon>Cellvibrio</taxon>
    </lineage>
</organism>
<proteinExistence type="predicted"/>
<feature type="domain" description="NAD-glutamate dehydrogenase ACT2" evidence="5">
    <location>
        <begin position="417"/>
        <end position="506"/>
    </location>
</feature>
<dbReference type="Proteomes" id="UP001253595">
    <property type="component" value="Unassembled WGS sequence"/>
</dbReference>
<dbReference type="Pfam" id="PF21078">
    <property type="entry name" value="GDH_HM3"/>
    <property type="match status" value="1"/>
</dbReference>
<name>A0ABU1UV95_9GAMM</name>
<dbReference type="Pfam" id="PF21073">
    <property type="entry name" value="GDH_HM1"/>
    <property type="match status" value="1"/>
</dbReference>
<dbReference type="InterPro" id="IPR024727">
    <property type="entry name" value="NAD_Glu_DH_N_ACT1"/>
</dbReference>
<dbReference type="Pfam" id="PF21075">
    <property type="entry name" value="GDH_ACT1"/>
    <property type="match status" value="1"/>
</dbReference>
<dbReference type="InterPro" id="IPR028971">
    <property type="entry name" value="NAD-GDH_cat"/>
</dbReference>
<evidence type="ECO:0000259" key="2">
    <source>
        <dbReference type="Pfam" id="PF05088"/>
    </source>
</evidence>
<evidence type="ECO:0000313" key="7">
    <source>
        <dbReference type="EMBL" id="MDR7089075.1"/>
    </source>
</evidence>
<dbReference type="InterPro" id="IPR049059">
    <property type="entry name" value="NAD_Glu_DH_HM1"/>
</dbReference>
<dbReference type="Pfam" id="PF21077">
    <property type="entry name" value="GDH_ACT3"/>
    <property type="match status" value="1"/>
</dbReference>
<dbReference type="SUPFAM" id="SSF51735">
    <property type="entry name" value="NAD(P)-binding Rossmann-fold domains"/>
    <property type="match status" value="1"/>
</dbReference>
<feature type="domain" description="NAD-glutamate dehydrogenase N-terminal ACT1" evidence="4">
    <location>
        <begin position="38"/>
        <end position="186"/>
    </location>
</feature>
<feature type="domain" description="NAD-glutamate dehydrogenase catalytic" evidence="2">
    <location>
        <begin position="750"/>
        <end position="1244"/>
    </location>
</feature>
<dbReference type="Pfam" id="PF21076">
    <property type="entry name" value="GDH_ACT2"/>
    <property type="match status" value="1"/>
</dbReference>
<dbReference type="InterPro" id="IPR036291">
    <property type="entry name" value="NAD(P)-bd_dom_sf"/>
</dbReference>
<dbReference type="GO" id="GO:0004352">
    <property type="term" value="F:glutamate dehydrogenase (NAD+) activity"/>
    <property type="evidence" value="ECO:0007669"/>
    <property type="project" value="UniProtKB-EC"/>
</dbReference>
<dbReference type="EMBL" id="JAVDVX010000002">
    <property type="protein sequence ID" value="MDR7089075.1"/>
    <property type="molecule type" value="Genomic_DNA"/>
</dbReference>
<feature type="domain" description="NAD-specific glutamate dehydrogenase C-terminal" evidence="3">
    <location>
        <begin position="1289"/>
        <end position="1626"/>
    </location>
</feature>